<accession>H2AT31</accession>
<dbReference type="SUPFAM" id="SSF57959">
    <property type="entry name" value="Leucine zipper domain"/>
    <property type="match status" value="1"/>
</dbReference>
<dbReference type="AlphaFoldDB" id="H2AT31"/>
<dbReference type="STRING" id="1071382.H2AT31"/>
<dbReference type="Pfam" id="PF08601">
    <property type="entry name" value="PAP1"/>
    <property type="match status" value="1"/>
</dbReference>
<keyword evidence="10" id="KW-1185">Reference proteome</keyword>
<dbReference type="PROSITE" id="PS50217">
    <property type="entry name" value="BZIP"/>
    <property type="match status" value="1"/>
</dbReference>
<feature type="compositionally biased region" description="Polar residues" evidence="7">
    <location>
        <begin position="152"/>
        <end position="187"/>
    </location>
</feature>
<name>H2AT31_KAZAF</name>
<proteinExistence type="predicted"/>
<dbReference type="GO" id="GO:0034599">
    <property type="term" value="P:cellular response to oxidative stress"/>
    <property type="evidence" value="ECO:0007669"/>
    <property type="project" value="EnsemblFungi"/>
</dbReference>
<organism evidence="9 10">
    <name type="scientific">Kazachstania africana (strain ATCC 22294 / BCRC 22015 / CBS 2517 / CECT 1963 / NBRC 1671 / NRRL Y-8276)</name>
    <name type="common">Yeast</name>
    <name type="synonym">Kluyveromyces africanus</name>
    <dbReference type="NCBI Taxonomy" id="1071382"/>
    <lineage>
        <taxon>Eukaryota</taxon>
        <taxon>Fungi</taxon>
        <taxon>Dikarya</taxon>
        <taxon>Ascomycota</taxon>
        <taxon>Saccharomycotina</taxon>
        <taxon>Saccharomycetes</taxon>
        <taxon>Saccharomycetales</taxon>
        <taxon>Saccharomycetaceae</taxon>
        <taxon>Kazachstania</taxon>
    </lineage>
</organism>
<dbReference type="FunCoup" id="H2AT31">
    <property type="interactions" value="4299"/>
</dbReference>
<evidence type="ECO:0000256" key="5">
    <source>
        <dbReference type="ARBA" id="ARBA00023163"/>
    </source>
</evidence>
<dbReference type="PROSITE" id="PS00036">
    <property type="entry name" value="BZIP_BASIC"/>
    <property type="match status" value="1"/>
</dbReference>
<dbReference type="InterPro" id="IPR050936">
    <property type="entry name" value="AP-1-like"/>
</dbReference>
<feature type="compositionally biased region" description="Low complexity" evidence="7">
    <location>
        <begin position="364"/>
        <end position="380"/>
    </location>
</feature>
<dbReference type="Gene3D" id="1.20.5.170">
    <property type="match status" value="1"/>
</dbReference>
<feature type="region of interest" description="Disordered" evidence="7">
    <location>
        <begin position="152"/>
        <end position="208"/>
    </location>
</feature>
<dbReference type="InterPro" id="IPR013910">
    <property type="entry name" value="TF_PAP1"/>
</dbReference>
<dbReference type="Proteomes" id="UP000005220">
    <property type="component" value="Chromosome 3"/>
</dbReference>
<keyword evidence="3" id="KW-0805">Transcription regulation</keyword>
<feature type="compositionally biased region" description="Low complexity" evidence="7">
    <location>
        <begin position="188"/>
        <end position="208"/>
    </location>
</feature>
<reference evidence="9 10" key="1">
    <citation type="journal article" date="2011" name="Proc. Natl. Acad. Sci. U.S.A.">
        <title>Evolutionary erosion of yeast sex chromosomes by mating-type switching accidents.</title>
        <authorList>
            <person name="Gordon J.L."/>
            <person name="Armisen D."/>
            <person name="Proux-Wera E."/>
            <person name="Oheigeartaigh S.S."/>
            <person name="Byrne K.P."/>
            <person name="Wolfe K.H."/>
        </authorList>
    </citation>
    <scope>NUCLEOTIDE SEQUENCE [LARGE SCALE GENOMIC DNA]</scope>
    <source>
        <strain evidence="10">ATCC 22294 / BCRC 22015 / CBS 2517 / CECT 1963 / NBRC 1671 / NRRL Y-8276</strain>
    </source>
</reference>
<keyword evidence="4" id="KW-0238">DNA-binding</keyword>
<keyword evidence="5" id="KW-0804">Transcription</keyword>
<dbReference type="SMART" id="SM00338">
    <property type="entry name" value="BRLZ"/>
    <property type="match status" value="1"/>
</dbReference>
<evidence type="ECO:0000313" key="9">
    <source>
        <dbReference type="EMBL" id="CCF57531.1"/>
    </source>
</evidence>
<dbReference type="eggNOG" id="ENOG502RPD7">
    <property type="taxonomic scope" value="Eukaryota"/>
</dbReference>
<evidence type="ECO:0000256" key="1">
    <source>
        <dbReference type="ARBA" id="ARBA00004123"/>
    </source>
</evidence>
<dbReference type="GO" id="GO:0005737">
    <property type="term" value="C:cytoplasm"/>
    <property type="evidence" value="ECO:0007669"/>
    <property type="project" value="UniProtKB-SubCell"/>
</dbReference>
<feature type="region of interest" description="Disordered" evidence="7">
    <location>
        <begin position="238"/>
        <end position="257"/>
    </location>
</feature>
<evidence type="ECO:0000256" key="2">
    <source>
        <dbReference type="ARBA" id="ARBA00004496"/>
    </source>
</evidence>
<evidence type="ECO:0000313" key="10">
    <source>
        <dbReference type="Proteomes" id="UP000005220"/>
    </source>
</evidence>
<dbReference type="EMBL" id="HE650823">
    <property type="protein sequence ID" value="CCF57531.1"/>
    <property type="molecule type" value="Genomic_DNA"/>
</dbReference>
<dbReference type="InterPro" id="IPR004827">
    <property type="entry name" value="bZIP"/>
</dbReference>
<dbReference type="InParanoid" id="H2AT31"/>
<dbReference type="Gene3D" id="1.10.238.100">
    <property type="entry name" value="YAP1 redox domain. Chain B"/>
    <property type="match status" value="1"/>
</dbReference>
<dbReference type="GeneID" id="13885449"/>
<dbReference type="OrthoDB" id="5380163at2759"/>
<dbReference type="GO" id="GO:1900101">
    <property type="term" value="P:regulation of endoplasmic reticulum unfolded protein response"/>
    <property type="evidence" value="ECO:0007669"/>
    <property type="project" value="EnsemblFungi"/>
</dbReference>
<dbReference type="InterPro" id="IPR023167">
    <property type="entry name" value="Yap1_redox_dom_sf"/>
</dbReference>
<dbReference type="GO" id="GO:0000976">
    <property type="term" value="F:transcription cis-regulatory region binding"/>
    <property type="evidence" value="ECO:0007669"/>
    <property type="project" value="InterPro"/>
</dbReference>
<gene>
    <name evidence="9" type="primary">KAFR0C05400</name>
    <name evidence="9" type="ORF">KAFR_0C05400</name>
</gene>
<feature type="compositionally biased region" description="Basic and acidic residues" evidence="7">
    <location>
        <begin position="38"/>
        <end position="48"/>
    </location>
</feature>
<dbReference type="FunFam" id="1.10.238.100:FF:000002">
    <property type="entry name" value="AP-1-like transcription factor"/>
    <property type="match status" value="1"/>
</dbReference>
<evidence type="ECO:0000259" key="8">
    <source>
        <dbReference type="PROSITE" id="PS50217"/>
    </source>
</evidence>
<feature type="region of interest" description="Disordered" evidence="7">
    <location>
        <begin position="1"/>
        <end position="66"/>
    </location>
</feature>
<dbReference type="InterPro" id="IPR046347">
    <property type="entry name" value="bZIP_sf"/>
</dbReference>
<dbReference type="GO" id="GO:0000304">
    <property type="term" value="P:response to singlet oxygen"/>
    <property type="evidence" value="ECO:0007669"/>
    <property type="project" value="EnsemblFungi"/>
</dbReference>
<dbReference type="PANTHER" id="PTHR40621">
    <property type="entry name" value="TRANSCRIPTION FACTOR KAPC-RELATED"/>
    <property type="match status" value="1"/>
</dbReference>
<protein>
    <recommendedName>
        <fullName evidence="8">BZIP domain-containing protein</fullName>
    </recommendedName>
</protein>
<evidence type="ECO:0000256" key="4">
    <source>
        <dbReference type="ARBA" id="ARBA00023125"/>
    </source>
</evidence>
<feature type="region of interest" description="Disordered" evidence="7">
    <location>
        <begin position="358"/>
        <end position="380"/>
    </location>
</feature>
<keyword evidence="6" id="KW-0539">Nucleus</keyword>
<comment type="subcellular location">
    <subcellularLocation>
        <location evidence="2">Cytoplasm</location>
    </subcellularLocation>
    <subcellularLocation>
        <location evidence="1">Nucleus</location>
    </subcellularLocation>
</comment>
<dbReference type="HOGENOM" id="CLU_032750_0_0_1"/>
<dbReference type="GO" id="GO:0009408">
    <property type="term" value="P:response to heat"/>
    <property type="evidence" value="ECO:0007669"/>
    <property type="project" value="EnsemblFungi"/>
</dbReference>
<evidence type="ECO:0000256" key="3">
    <source>
        <dbReference type="ARBA" id="ARBA00023015"/>
    </source>
</evidence>
<dbReference type="KEGG" id="kaf:KAFR_0C05400"/>
<dbReference type="CDD" id="cd14688">
    <property type="entry name" value="bZIP_YAP"/>
    <property type="match status" value="1"/>
</dbReference>
<dbReference type="PANTHER" id="PTHR40621:SF6">
    <property type="entry name" value="AP-1-LIKE TRANSCRIPTION FACTOR YAP1-RELATED"/>
    <property type="match status" value="1"/>
</dbReference>
<evidence type="ECO:0000256" key="6">
    <source>
        <dbReference type="ARBA" id="ARBA00023242"/>
    </source>
</evidence>
<feature type="domain" description="BZIP" evidence="8">
    <location>
        <begin position="44"/>
        <end position="107"/>
    </location>
</feature>
<dbReference type="GO" id="GO:0090575">
    <property type="term" value="C:RNA polymerase II transcription regulator complex"/>
    <property type="evidence" value="ECO:0007669"/>
    <property type="project" value="TreeGrafter"/>
</dbReference>
<evidence type="ECO:0000256" key="7">
    <source>
        <dbReference type="SAM" id="MobiDB-lite"/>
    </source>
</evidence>
<dbReference type="RefSeq" id="XP_003956666.1">
    <property type="nucleotide sequence ID" value="XM_003956617.1"/>
</dbReference>
<dbReference type="GO" id="GO:0001228">
    <property type="term" value="F:DNA-binding transcription activator activity, RNA polymerase II-specific"/>
    <property type="evidence" value="ECO:0007669"/>
    <property type="project" value="TreeGrafter"/>
</dbReference>
<dbReference type="SUPFAM" id="SSF111430">
    <property type="entry name" value="YAP1 redox domain"/>
    <property type="match status" value="1"/>
</dbReference>
<sequence>MSALTASTKRPLESTTSTDNDTDDKNAIPKKNNASKSSRTELDQEAKLKRTAQNRAAQRAFRERKERKMKELEAKVDHLSNIQKQNEIESEFLRSQLITLVKELKKYRPETANDSQVLNYLAKHENGNFNENLSKKSNFSFAFPWDDNNATTDKSDNLNTTTNNNIPSPDNSPVTASNDKKNYPSSVSSIEPLNQNNNNNISSLSPSLDDNDGISPSINWLDNMLHTEDLFNEQLSSFSNTPISRNDSNESKNPMTDSQLISNEFNFEDQFDEKVTDFCIKMNQVCGTRSNPIPKKSTSNLPSTESTPLFTNTFDSPSFGQLNIQNIESTNSDNTNNDTTPDDNGIFSFLNPSLAFPSSTSPENSLSDGSINNNIDNNNNSSLNNFRDTSIFDDFLKHEAEPSVEDLINEEIDDINDVVPSKDKNLLRCSEVWDRITAHPKYSDIDIDGLCGELMAKAKCSEKGVVVNAEDVQSALSKHLS</sequence>
<dbReference type="FunFam" id="1.20.5.170:FF:000067">
    <property type="entry name" value="BZIP transcription factor"/>
    <property type="match status" value="1"/>
</dbReference>